<dbReference type="GO" id="GO:0016787">
    <property type="term" value="F:hydrolase activity"/>
    <property type="evidence" value="ECO:0007669"/>
    <property type="project" value="UniProtKB-KW"/>
</dbReference>
<dbReference type="AlphaFoldDB" id="A0A225D415"/>
<organism evidence="4 5">
    <name type="scientific">Fimbriiglobus ruber</name>
    <dbReference type="NCBI Taxonomy" id="1908690"/>
    <lineage>
        <taxon>Bacteria</taxon>
        <taxon>Pseudomonadati</taxon>
        <taxon>Planctomycetota</taxon>
        <taxon>Planctomycetia</taxon>
        <taxon>Gemmatales</taxon>
        <taxon>Gemmataceae</taxon>
        <taxon>Fimbriiglobus</taxon>
    </lineage>
</organism>
<keyword evidence="5" id="KW-1185">Reference proteome</keyword>
<dbReference type="InterPro" id="IPR029058">
    <property type="entry name" value="AB_hydrolase_fold"/>
</dbReference>
<keyword evidence="2" id="KW-0732">Signal</keyword>
<dbReference type="Pfam" id="PF20434">
    <property type="entry name" value="BD-FAE"/>
    <property type="match status" value="1"/>
</dbReference>
<evidence type="ECO:0000313" key="4">
    <source>
        <dbReference type="EMBL" id="OWK34384.1"/>
    </source>
</evidence>
<comment type="caution">
    <text evidence="4">The sequence shown here is derived from an EMBL/GenBank/DDBJ whole genome shotgun (WGS) entry which is preliminary data.</text>
</comment>
<keyword evidence="1" id="KW-0378">Hydrolase</keyword>
<dbReference type="Proteomes" id="UP000214646">
    <property type="component" value="Unassembled WGS sequence"/>
</dbReference>
<dbReference type="RefSeq" id="WP_088260688.1">
    <property type="nucleotide sequence ID" value="NZ_NIDE01000020.1"/>
</dbReference>
<dbReference type="Gene3D" id="3.40.50.1820">
    <property type="entry name" value="alpha/beta hydrolase"/>
    <property type="match status" value="1"/>
</dbReference>
<proteinExistence type="predicted"/>
<evidence type="ECO:0000256" key="2">
    <source>
        <dbReference type="SAM" id="SignalP"/>
    </source>
</evidence>
<dbReference type="PANTHER" id="PTHR48081:SF6">
    <property type="entry name" value="PEPTIDASE S9 PROLYL OLIGOPEPTIDASE CATALYTIC DOMAIN-CONTAINING PROTEIN"/>
    <property type="match status" value="1"/>
</dbReference>
<sequence>MHRFTLAMVACLLAIPLSFAAEPTMVLDLWPGVAPGEKGDVGPEEDVPAKPGQRPVRRIGKISKPLLSVFKPAKDKDTGAAIVIAPGGGYSILAWDLEGEEVAAWLNSIGVTGIVLKYRVPRRASQPKDAPPIGALQDAQRALSLVRSKADSLGIDPKRVGMLGFSAGGHLTAWTATNPDKRAYDPVDEADKQSCRPDFVVLVYPAYLTDKKKPDQLAEEIRVSKDTPPCFFAHAYDDGVSPENSVRMFLELKKLKVPAELHVYSTGGHGFGLRKEGKPCATWPDRCAEWLATQGITTKK</sequence>
<protein>
    <submittedName>
        <fullName evidence="4">Acetyl esterase</fullName>
    </submittedName>
</protein>
<dbReference type="PANTHER" id="PTHR48081">
    <property type="entry name" value="AB HYDROLASE SUPERFAMILY PROTEIN C4A8.06C"/>
    <property type="match status" value="1"/>
</dbReference>
<feature type="chain" id="PRO_5013347715" evidence="2">
    <location>
        <begin position="21"/>
        <end position="300"/>
    </location>
</feature>
<reference evidence="5" key="1">
    <citation type="submission" date="2017-06" db="EMBL/GenBank/DDBJ databases">
        <title>Genome analysis of Fimbriiglobus ruber SP5, the first member of the order Planctomycetales with confirmed chitinolytic capability.</title>
        <authorList>
            <person name="Ravin N.V."/>
            <person name="Rakitin A.L."/>
            <person name="Ivanova A.A."/>
            <person name="Beletsky A.V."/>
            <person name="Kulichevskaya I.S."/>
            <person name="Mardanov A.V."/>
            <person name="Dedysh S.N."/>
        </authorList>
    </citation>
    <scope>NUCLEOTIDE SEQUENCE [LARGE SCALE GENOMIC DNA]</scope>
    <source>
        <strain evidence="5">SP5</strain>
    </source>
</reference>
<name>A0A225D415_9BACT</name>
<evidence type="ECO:0000313" key="5">
    <source>
        <dbReference type="Proteomes" id="UP000214646"/>
    </source>
</evidence>
<feature type="signal peptide" evidence="2">
    <location>
        <begin position="1"/>
        <end position="20"/>
    </location>
</feature>
<feature type="domain" description="BD-FAE-like" evidence="3">
    <location>
        <begin position="68"/>
        <end position="185"/>
    </location>
</feature>
<evidence type="ECO:0000259" key="3">
    <source>
        <dbReference type="Pfam" id="PF20434"/>
    </source>
</evidence>
<accession>A0A225D415</accession>
<dbReference type="InterPro" id="IPR049492">
    <property type="entry name" value="BD-FAE-like_dom"/>
</dbReference>
<dbReference type="EMBL" id="NIDE01000020">
    <property type="protein sequence ID" value="OWK34384.1"/>
    <property type="molecule type" value="Genomic_DNA"/>
</dbReference>
<dbReference type="OrthoDB" id="9794725at2"/>
<dbReference type="SUPFAM" id="SSF53474">
    <property type="entry name" value="alpha/beta-Hydrolases"/>
    <property type="match status" value="1"/>
</dbReference>
<gene>
    <name evidence="4" type="ORF">FRUB_10355</name>
</gene>
<evidence type="ECO:0000256" key="1">
    <source>
        <dbReference type="ARBA" id="ARBA00022801"/>
    </source>
</evidence>
<dbReference type="InterPro" id="IPR050300">
    <property type="entry name" value="GDXG_lipolytic_enzyme"/>
</dbReference>